<name>A0AAE3A0K6_9FIRM</name>
<comment type="caution">
    <text evidence="1">The sequence shown here is derived from an EMBL/GenBank/DDBJ whole genome shotgun (WGS) entry which is preliminary data.</text>
</comment>
<gene>
    <name evidence="1" type="ORF">LKD75_10865</name>
</gene>
<evidence type="ECO:0000313" key="1">
    <source>
        <dbReference type="EMBL" id="MCC2120079.1"/>
    </source>
</evidence>
<sequence>MEISKESLENLLERTGLNGITEVLLPHLRKMERRHKEQMNPPKYMSEFCGRLSFIKMVED</sequence>
<proteinExistence type="predicted"/>
<protein>
    <submittedName>
        <fullName evidence="1">Uncharacterized protein</fullName>
    </submittedName>
</protein>
<organism evidence="1 2">
    <name type="scientific">Waltera acetigignens</name>
    <dbReference type="NCBI Taxonomy" id="2981769"/>
    <lineage>
        <taxon>Bacteria</taxon>
        <taxon>Bacillati</taxon>
        <taxon>Bacillota</taxon>
        <taxon>Clostridia</taxon>
        <taxon>Lachnospirales</taxon>
        <taxon>Lachnospiraceae</taxon>
        <taxon>Waltera</taxon>
    </lineage>
</organism>
<dbReference type="EMBL" id="JAJEPV010000025">
    <property type="protein sequence ID" value="MCC2120079.1"/>
    <property type="molecule type" value="Genomic_DNA"/>
</dbReference>
<accession>A0AAE3A0K6</accession>
<dbReference type="Proteomes" id="UP001197795">
    <property type="component" value="Unassembled WGS sequence"/>
</dbReference>
<reference evidence="1 2" key="1">
    <citation type="submission" date="2021-10" db="EMBL/GenBank/DDBJ databases">
        <title>Anaerobic single-cell dispensing facilitates the cultivation of human gut bacteria.</title>
        <authorList>
            <person name="Afrizal A."/>
        </authorList>
    </citation>
    <scope>NUCLEOTIDE SEQUENCE [LARGE SCALE GENOMIC DNA]</scope>
    <source>
        <strain evidence="1 2">CLA-AA-H273</strain>
    </source>
</reference>
<dbReference type="RefSeq" id="WP_227733463.1">
    <property type="nucleotide sequence ID" value="NZ_JAJEPV010000025.1"/>
</dbReference>
<evidence type="ECO:0000313" key="2">
    <source>
        <dbReference type="Proteomes" id="UP001197795"/>
    </source>
</evidence>
<dbReference type="AlphaFoldDB" id="A0AAE3A0K6"/>
<keyword evidence="2" id="KW-1185">Reference proteome</keyword>